<sequence>MLNLAKIVEIPSKRKHKKIAIFNGFHTLNITFARLPWG</sequence>
<proteinExistence type="predicted"/>
<name>A0A0E9S803_ANGAN</name>
<organism evidence="1">
    <name type="scientific">Anguilla anguilla</name>
    <name type="common">European freshwater eel</name>
    <name type="synonym">Muraena anguilla</name>
    <dbReference type="NCBI Taxonomy" id="7936"/>
    <lineage>
        <taxon>Eukaryota</taxon>
        <taxon>Metazoa</taxon>
        <taxon>Chordata</taxon>
        <taxon>Craniata</taxon>
        <taxon>Vertebrata</taxon>
        <taxon>Euteleostomi</taxon>
        <taxon>Actinopterygii</taxon>
        <taxon>Neopterygii</taxon>
        <taxon>Teleostei</taxon>
        <taxon>Anguilliformes</taxon>
        <taxon>Anguillidae</taxon>
        <taxon>Anguilla</taxon>
    </lineage>
</organism>
<dbReference type="EMBL" id="GBXM01071904">
    <property type="protein sequence ID" value="JAH36673.1"/>
    <property type="molecule type" value="Transcribed_RNA"/>
</dbReference>
<dbReference type="AlphaFoldDB" id="A0A0E9S803"/>
<evidence type="ECO:0000313" key="1">
    <source>
        <dbReference type="EMBL" id="JAH36673.1"/>
    </source>
</evidence>
<reference evidence="1" key="1">
    <citation type="submission" date="2014-11" db="EMBL/GenBank/DDBJ databases">
        <authorList>
            <person name="Amaro Gonzalez C."/>
        </authorList>
    </citation>
    <scope>NUCLEOTIDE SEQUENCE</scope>
</reference>
<protein>
    <submittedName>
        <fullName evidence="1">Uncharacterized protein</fullName>
    </submittedName>
</protein>
<accession>A0A0E9S803</accession>
<reference evidence="1" key="2">
    <citation type="journal article" date="2015" name="Fish Shellfish Immunol.">
        <title>Early steps in the European eel (Anguilla anguilla)-Vibrio vulnificus interaction in the gills: Role of the RtxA13 toxin.</title>
        <authorList>
            <person name="Callol A."/>
            <person name="Pajuelo D."/>
            <person name="Ebbesson L."/>
            <person name="Teles M."/>
            <person name="MacKenzie S."/>
            <person name="Amaro C."/>
        </authorList>
    </citation>
    <scope>NUCLEOTIDE SEQUENCE</scope>
</reference>